<sequence>MSFLMDLSRR</sequence>
<accession>A0A0E9UJM3</accession>
<proteinExistence type="predicted"/>
<organism evidence="1">
    <name type="scientific">Anguilla anguilla</name>
    <name type="common">European freshwater eel</name>
    <name type="synonym">Muraena anguilla</name>
    <dbReference type="NCBI Taxonomy" id="7936"/>
    <lineage>
        <taxon>Eukaryota</taxon>
        <taxon>Metazoa</taxon>
        <taxon>Chordata</taxon>
        <taxon>Craniata</taxon>
        <taxon>Vertebrata</taxon>
        <taxon>Euteleostomi</taxon>
        <taxon>Actinopterygii</taxon>
        <taxon>Neopterygii</taxon>
        <taxon>Teleostei</taxon>
        <taxon>Anguilliformes</taxon>
        <taxon>Anguillidae</taxon>
        <taxon>Anguilla</taxon>
    </lineage>
</organism>
<protein>
    <submittedName>
        <fullName evidence="1">Uncharacterized protein</fullName>
    </submittedName>
</protein>
<reference evidence="1" key="1">
    <citation type="submission" date="2014-11" db="EMBL/GenBank/DDBJ databases">
        <authorList>
            <person name="Amaro Gonzalez C."/>
        </authorList>
    </citation>
    <scope>NUCLEOTIDE SEQUENCE</scope>
</reference>
<name>A0A0E9UJM3_ANGAN</name>
<evidence type="ECO:0000313" key="1">
    <source>
        <dbReference type="EMBL" id="JAH65465.1"/>
    </source>
</evidence>
<dbReference type="EMBL" id="GBXM01043112">
    <property type="protein sequence ID" value="JAH65465.1"/>
    <property type="molecule type" value="Transcribed_RNA"/>
</dbReference>
<reference evidence="1" key="2">
    <citation type="journal article" date="2015" name="Fish Shellfish Immunol.">
        <title>Early steps in the European eel (Anguilla anguilla)-Vibrio vulnificus interaction in the gills: Role of the RtxA13 toxin.</title>
        <authorList>
            <person name="Callol A."/>
            <person name="Pajuelo D."/>
            <person name="Ebbesson L."/>
            <person name="Teles M."/>
            <person name="MacKenzie S."/>
            <person name="Amaro C."/>
        </authorList>
    </citation>
    <scope>NUCLEOTIDE SEQUENCE</scope>
</reference>